<dbReference type="PIRSF" id="PIRSF020606">
    <property type="entry name" value="UCP020606"/>
    <property type="match status" value="1"/>
</dbReference>
<organism evidence="2 3">
    <name type="scientific">Clostridium tanneri</name>
    <dbReference type="NCBI Taxonomy" id="3037988"/>
    <lineage>
        <taxon>Bacteria</taxon>
        <taxon>Bacillati</taxon>
        <taxon>Bacillota</taxon>
        <taxon>Clostridia</taxon>
        <taxon>Eubacteriales</taxon>
        <taxon>Clostridiaceae</taxon>
        <taxon>Clostridium</taxon>
    </lineage>
</organism>
<evidence type="ECO:0000313" key="2">
    <source>
        <dbReference type="EMBL" id="MDW8802653.1"/>
    </source>
</evidence>
<feature type="transmembrane region" description="Helical" evidence="1">
    <location>
        <begin position="136"/>
        <end position="154"/>
    </location>
</feature>
<dbReference type="Pfam" id="PF09997">
    <property type="entry name" value="DUF2238"/>
    <property type="match status" value="1"/>
</dbReference>
<keyword evidence="1" id="KW-0812">Transmembrane</keyword>
<keyword evidence="1" id="KW-1133">Transmembrane helix</keyword>
<feature type="transmembrane region" description="Helical" evidence="1">
    <location>
        <begin position="36"/>
        <end position="56"/>
    </location>
</feature>
<keyword evidence="3" id="KW-1185">Reference proteome</keyword>
<evidence type="ECO:0000256" key="1">
    <source>
        <dbReference type="SAM" id="Phobius"/>
    </source>
</evidence>
<feature type="transmembrane region" description="Helical" evidence="1">
    <location>
        <begin position="107"/>
        <end position="124"/>
    </location>
</feature>
<sequence length="214" mass="24587">MKLDGAKNEVDKLHMIMLFIFIAVFVWSIINPKDLFTWFLEVLPAIIGLVTILLTYNRFRLTNLAYILILIHSIILIIGGHYTYAEMPIFNWLRDTFHLSRNYYDRLGHFVQGFIPAIIIREILLRKSPLRQGKLLNFLTISVCLAISASYELLEWWVAKATGTAAEAFLGTQGDVWDTQWDMFLALIGSICSLLTLSSIHNFFLQGLCSKRGR</sequence>
<dbReference type="InterPro" id="IPR014509">
    <property type="entry name" value="YjdF-like"/>
</dbReference>
<dbReference type="RefSeq" id="WP_318798952.1">
    <property type="nucleotide sequence ID" value="NZ_JARUJP010000025.1"/>
</dbReference>
<evidence type="ECO:0000313" key="3">
    <source>
        <dbReference type="Proteomes" id="UP001281656"/>
    </source>
</evidence>
<feature type="transmembrane region" description="Helical" evidence="1">
    <location>
        <begin position="63"/>
        <end position="84"/>
    </location>
</feature>
<protein>
    <submittedName>
        <fullName evidence="2">DUF2238 domain-containing protein</fullName>
    </submittedName>
</protein>
<name>A0ABU4JWY8_9CLOT</name>
<accession>A0ABU4JWY8</accession>
<dbReference type="EMBL" id="JARUJP010000025">
    <property type="protein sequence ID" value="MDW8802653.1"/>
    <property type="molecule type" value="Genomic_DNA"/>
</dbReference>
<proteinExistence type="predicted"/>
<dbReference type="InterPro" id="IPR058534">
    <property type="entry name" value="YjdF"/>
</dbReference>
<feature type="transmembrane region" description="Helical" evidence="1">
    <location>
        <begin position="12"/>
        <end position="30"/>
    </location>
</feature>
<reference evidence="2 3" key="1">
    <citation type="submission" date="2023-04" db="EMBL/GenBank/DDBJ databases">
        <title>Clostridium tannerae sp. nov., isolated from the fecal material of an alpaca.</title>
        <authorList>
            <person name="Miller S."/>
            <person name="Hendry M."/>
            <person name="King J."/>
            <person name="Sankaranarayanan K."/>
            <person name="Lawson P.A."/>
        </authorList>
    </citation>
    <scope>NUCLEOTIDE SEQUENCE [LARGE SCALE GENOMIC DNA]</scope>
    <source>
        <strain evidence="2 3">A1-XYC3</strain>
    </source>
</reference>
<comment type="caution">
    <text evidence="2">The sequence shown here is derived from an EMBL/GenBank/DDBJ whole genome shotgun (WGS) entry which is preliminary data.</text>
</comment>
<keyword evidence="1" id="KW-0472">Membrane</keyword>
<feature type="transmembrane region" description="Helical" evidence="1">
    <location>
        <begin position="183"/>
        <end position="205"/>
    </location>
</feature>
<gene>
    <name evidence="2" type="ORF">P8V03_16010</name>
</gene>
<dbReference type="Proteomes" id="UP001281656">
    <property type="component" value="Unassembled WGS sequence"/>
</dbReference>